<sequence length="216" mass="24659">MPVFHDTFTSSLAMWSPSTLSSLSLYATTRNDMNERTKYYHEPVYYPAACIICGLSHHPTTTTTANEKERSIQPAVPTPWEIWSVERRSEKVEEKKRKSMVHHVQRLFCQALIVINKPIKLSSSSSSEKSVRFSEENKTFYTHSPRDYDRSSVKQTCRLPASLGQTYLTVFEQILIENPLQDSIVKRNTSKNGMKSTKGRALKAKIAKSSQPRSLL</sequence>
<dbReference type="AlphaFoldDB" id="A0A1X0QZ53"/>
<dbReference type="VEuPathDB" id="FungiDB:BCV72DRAFT_306814"/>
<proteinExistence type="predicted"/>
<dbReference type="Proteomes" id="UP000242414">
    <property type="component" value="Unassembled WGS sequence"/>
</dbReference>
<accession>A0A1X0QZ53</accession>
<name>A0A1X0QZ53_RHIZD</name>
<dbReference type="OrthoDB" id="2260663at2759"/>
<evidence type="ECO:0000313" key="1">
    <source>
        <dbReference type="EMBL" id="ORE04978.1"/>
    </source>
</evidence>
<reference evidence="1" key="1">
    <citation type="journal article" date="2016" name="Proc. Natl. Acad. Sci. U.S.A.">
        <title>Lipid metabolic changes in an early divergent fungus govern the establishment of a mutualistic symbiosis with endobacteria.</title>
        <authorList>
            <person name="Lastovetsky O.A."/>
            <person name="Gaspar M.L."/>
            <person name="Mondo S.J."/>
            <person name="LaButti K.M."/>
            <person name="Sandor L."/>
            <person name="Grigoriev I.V."/>
            <person name="Henry S.A."/>
            <person name="Pawlowska T.E."/>
        </authorList>
    </citation>
    <scope>NUCLEOTIDE SEQUENCE [LARGE SCALE GENOMIC DNA]</scope>
    <source>
        <strain evidence="1">ATCC 52814</strain>
    </source>
</reference>
<dbReference type="EMBL" id="KV921956">
    <property type="protein sequence ID" value="ORE04978.1"/>
    <property type="molecule type" value="Genomic_DNA"/>
</dbReference>
<gene>
    <name evidence="1" type="ORF">BCV72DRAFT_306814</name>
</gene>
<protein>
    <submittedName>
        <fullName evidence="1">Uncharacterized protein</fullName>
    </submittedName>
</protein>
<organism evidence="1">
    <name type="scientific">Rhizopus microsporus var. microsporus</name>
    <dbReference type="NCBI Taxonomy" id="86635"/>
    <lineage>
        <taxon>Eukaryota</taxon>
        <taxon>Fungi</taxon>
        <taxon>Fungi incertae sedis</taxon>
        <taxon>Mucoromycota</taxon>
        <taxon>Mucoromycotina</taxon>
        <taxon>Mucoromycetes</taxon>
        <taxon>Mucorales</taxon>
        <taxon>Mucorineae</taxon>
        <taxon>Rhizopodaceae</taxon>
        <taxon>Rhizopus</taxon>
    </lineage>
</organism>